<protein>
    <submittedName>
        <fullName evidence="2">Uncharacterized protein</fullName>
    </submittedName>
</protein>
<dbReference type="GeneID" id="96623335"/>
<accession>A0A7H2BFE4</accession>
<evidence type="ECO:0000313" key="3">
    <source>
        <dbReference type="Proteomes" id="UP000516404"/>
    </source>
</evidence>
<sequence length="57" mass="5955">MGNPEEMNTMKKLTTTLAGATLATATLFGTAAPANAADTKTCRTQSTTSWFRKTGVS</sequence>
<dbReference type="RefSeq" id="WP_190725063.1">
    <property type="nucleotide sequence ID" value="NZ_CP061539.1"/>
</dbReference>
<dbReference type="KEGG" id="rter:IDM49_03725"/>
<dbReference type="AlphaFoldDB" id="A0A7H2BFE4"/>
<feature type="signal peptide" evidence="1">
    <location>
        <begin position="1"/>
        <end position="36"/>
    </location>
</feature>
<dbReference type="Proteomes" id="UP000516404">
    <property type="component" value="Chromosome"/>
</dbReference>
<dbReference type="EMBL" id="CP061539">
    <property type="protein sequence ID" value="QNV38390.1"/>
    <property type="molecule type" value="Genomic_DNA"/>
</dbReference>
<reference evidence="2 3" key="1">
    <citation type="submission" date="2020-09" db="EMBL/GenBank/DDBJ databases">
        <title>Investigation of environmental microbes.</title>
        <authorList>
            <person name="Ou Y."/>
            <person name="Kang Q."/>
        </authorList>
    </citation>
    <scope>NUCLEOTIDE SEQUENCE [LARGE SCALE GENOMIC DNA]</scope>
    <source>
        <strain evidence="2 3">KJZ-14</strain>
    </source>
</reference>
<proteinExistence type="predicted"/>
<evidence type="ECO:0000313" key="2">
    <source>
        <dbReference type="EMBL" id="QNV38390.1"/>
    </source>
</evidence>
<organism evidence="2 3">
    <name type="scientific">Rothia terrae</name>
    <dbReference type="NCBI Taxonomy" id="396015"/>
    <lineage>
        <taxon>Bacteria</taxon>
        <taxon>Bacillati</taxon>
        <taxon>Actinomycetota</taxon>
        <taxon>Actinomycetes</taxon>
        <taxon>Micrococcales</taxon>
        <taxon>Micrococcaceae</taxon>
        <taxon>Rothia</taxon>
    </lineage>
</organism>
<gene>
    <name evidence="2" type="ORF">IDM49_03725</name>
</gene>
<name>A0A7H2BFE4_9MICC</name>
<keyword evidence="3" id="KW-1185">Reference proteome</keyword>
<feature type="chain" id="PRO_5028905571" evidence="1">
    <location>
        <begin position="37"/>
        <end position="57"/>
    </location>
</feature>
<evidence type="ECO:0000256" key="1">
    <source>
        <dbReference type="SAM" id="SignalP"/>
    </source>
</evidence>
<keyword evidence="1" id="KW-0732">Signal</keyword>